<dbReference type="EMBL" id="FWFW01000002">
    <property type="protein sequence ID" value="SLN27331.1"/>
    <property type="molecule type" value="Genomic_DNA"/>
</dbReference>
<evidence type="ECO:0000313" key="2">
    <source>
        <dbReference type="Proteomes" id="UP000193307"/>
    </source>
</evidence>
<reference evidence="1 2" key="1">
    <citation type="submission" date="2017-03" db="EMBL/GenBank/DDBJ databases">
        <authorList>
            <person name="Afonso C.L."/>
            <person name="Miller P.J."/>
            <person name="Scott M.A."/>
            <person name="Spackman E."/>
            <person name="Goraichik I."/>
            <person name="Dimitrov K.M."/>
            <person name="Suarez D.L."/>
            <person name="Swayne D.E."/>
        </authorList>
    </citation>
    <scope>NUCLEOTIDE SEQUENCE [LARGE SCALE GENOMIC DNA]</scope>
    <source>
        <strain evidence="1 2">CECT 7971</strain>
    </source>
</reference>
<evidence type="ECO:0000313" key="1">
    <source>
        <dbReference type="EMBL" id="SLN27331.1"/>
    </source>
</evidence>
<dbReference type="STRING" id="658057.SAMN04488032_10240"/>
<gene>
    <name evidence="1" type="ORF">PAM7971_01048</name>
</gene>
<proteinExistence type="predicted"/>
<organism evidence="1 2">
    <name type="scientific">Pacificibacter marinus</name>
    <dbReference type="NCBI Taxonomy" id="658057"/>
    <lineage>
        <taxon>Bacteria</taxon>
        <taxon>Pseudomonadati</taxon>
        <taxon>Pseudomonadota</taxon>
        <taxon>Alphaproteobacteria</taxon>
        <taxon>Rhodobacterales</taxon>
        <taxon>Roseobacteraceae</taxon>
        <taxon>Pacificibacter</taxon>
    </lineage>
</organism>
<accession>A0A1Y5RWP4</accession>
<protein>
    <submittedName>
        <fullName evidence="1">Uncharacterized protein</fullName>
    </submittedName>
</protein>
<sequence length="214" mass="23552">MFLACVSINSPMSSFSSGVDAVVLRLAARQEFEAFERKVGRGVAMPMRKVRPSKRGAGRVCKMISDLDAVRAVCLLGLSMSEVLRKYEWTELTQQRRAASGPAGCSGPHAGLRRIGRIDRKKIELHFHKGGGGSKVRKVFNPRPVLPLRHYSAAVNKYLRSNGLLPEGVTIGGARHSWEGGMKRAGYEMDDRGELMAHSRKARRGREVYGDGMG</sequence>
<dbReference type="Proteomes" id="UP000193307">
    <property type="component" value="Unassembled WGS sequence"/>
</dbReference>
<dbReference type="AlphaFoldDB" id="A0A1Y5RWP4"/>
<name>A0A1Y5RWP4_9RHOB</name>
<keyword evidence="2" id="KW-1185">Reference proteome</keyword>